<reference evidence="3 4" key="1">
    <citation type="submission" date="2019-01" db="EMBL/GenBank/DDBJ databases">
        <title>Lacunisphaera sp. strain TWA-58.</title>
        <authorList>
            <person name="Chen W.-M."/>
        </authorList>
    </citation>
    <scope>NUCLEOTIDE SEQUENCE [LARGE SCALE GENOMIC DNA]</scope>
    <source>
        <strain evidence="3 4">TWA-58</strain>
    </source>
</reference>
<dbReference type="RefSeq" id="WP_129046018.1">
    <property type="nucleotide sequence ID" value="NZ_SDHX01000001.1"/>
</dbReference>
<dbReference type="SMART" id="SM00257">
    <property type="entry name" value="LysM"/>
    <property type="match status" value="1"/>
</dbReference>
<keyword evidence="1" id="KW-0812">Transmembrane</keyword>
<feature type="transmembrane region" description="Helical" evidence="1">
    <location>
        <begin position="14"/>
        <end position="35"/>
    </location>
</feature>
<organism evidence="3 4">
    <name type="scientific">Oleiharenicola lentus</name>
    <dbReference type="NCBI Taxonomy" id="2508720"/>
    <lineage>
        <taxon>Bacteria</taxon>
        <taxon>Pseudomonadati</taxon>
        <taxon>Verrucomicrobiota</taxon>
        <taxon>Opitutia</taxon>
        <taxon>Opitutales</taxon>
        <taxon>Opitutaceae</taxon>
        <taxon>Oleiharenicola</taxon>
    </lineage>
</organism>
<evidence type="ECO:0000313" key="3">
    <source>
        <dbReference type="EMBL" id="RXK54654.1"/>
    </source>
</evidence>
<dbReference type="InterPro" id="IPR018392">
    <property type="entry name" value="LysM"/>
</dbReference>
<keyword evidence="1" id="KW-0472">Membrane</keyword>
<keyword evidence="4" id="KW-1185">Reference proteome</keyword>
<proteinExistence type="predicted"/>
<feature type="domain" description="LysM" evidence="2">
    <location>
        <begin position="131"/>
        <end position="175"/>
    </location>
</feature>
<dbReference type="Pfam" id="PF01476">
    <property type="entry name" value="LysM"/>
    <property type="match status" value="1"/>
</dbReference>
<sequence>MDTLSRDSSSSSSVLPLVGVIAGALGLILAIVALVKLSTVQKTVAAHEAEMPKIARIETIEGDLRAATAKTENDLRGLREGVQNALTQVGTEIGTLRAQITKVEEAQKARAAAPGGKAGAAAPTGVLNADGTYTVGSGDTFAKIARKFAVKMDAIEAENPGLDPTKLRVGQKIRIPKK</sequence>
<dbReference type="CDD" id="cd00118">
    <property type="entry name" value="LysM"/>
    <property type="match status" value="1"/>
</dbReference>
<dbReference type="Gene3D" id="3.10.350.10">
    <property type="entry name" value="LysM domain"/>
    <property type="match status" value="1"/>
</dbReference>
<protein>
    <submittedName>
        <fullName evidence="3">LysM domain-containing protein</fullName>
    </submittedName>
</protein>
<dbReference type="AlphaFoldDB" id="A0A4Q1C6Z4"/>
<evidence type="ECO:0000313" key="4">
    <source>
        <dbReference type="Proteomes" id="UP000290218"/>
    </source>
</evidence>
<dbReference type="OrthoDB" id="193481at2"/>
<evidence type="ECO:0000256" key="1">
    <source>
        <dbReference type="SAM" id="Phobius"/>
    </source>
</evidence>
<dbReference type="SUPFAM" id="SSF54106">
    <property type="entry name" value="LysM domain"/>
    <property type="match status" value="1"/>
</dbReference>
<dbReference type="Proteomes" id="UP000290218">
    <property type="component" value="Unassembled WGS sequence"/>
</dbReference>
<evidence type="ECO:0000259" key="2">
    <source>
        <dbReference type="PROSITE" id="PS51782"/>
    </source>
</evidence>
<accession>A0A4Q1C6Z4</accession>
<gene>
    <name evidence="3" type="ORF">ESB00_01800</name>
</gene>
<dbReference type="EMBL" id="SDHX01000001">
    <property type="protein sequence ID" value="RXK54654.1"/>
    <property type="molecule type" value="Genomic_DNA"/>
</dbReference>
<keyword evidence="1" id="KW-1133">Transmembrane helix</keyword>
<dbReference type="PROSITE" id="PS51782">
    <property type="entry name" value="LYSM"/>
    <property type="match status" value="1"/>
</dbReference>
<comment type="caution">
    <text evidence="3">The sequence shown here is derived from an EMBL/GenBank/DDBJ whole genome shotgun (WGS) entry which is preliminary data.</text>
</comment>
<name>A0A4Q1C6Z4_9BACT</name>
<dbReference type="InterPro" id="IPR036779">
    <property type="entry name" value="LysM_dom_sf"/>
</dbReference>